<evidence type="ECO:0000256" key="11">
    <source>
        <dbReference type="SAM" id="MobiDB-lite"/>
    </source>
</evidence>
<dbReference type="InterPro" id="IPR028455">
    <property type="entry name" value="ABI3_SH3"/>
</dbReference>
<reference evidence="17" key="4">
    <citation type="submission" date="2020-10" db="UniProtKB">
        <authorList>
            <consortium name="WormBaseParasite"/>
        </authorList>
    </citation>
    <scope>IDENTIFICATION</scope>
</reference>
<dbReference type="RefSeq" id="XP_024355596.1">
    <property type="nucleotide sequence ID" value="XM_024490193.1"/>
</dbReference>
<accession>U6J671</accession>
<evidence type="ECO:0000256" key="1">
    <source>
        <dbReference type="ARBA" id="ARBA00004245"/>
    </source>
</evidence>
<comment type="subcellular location">
    <subcellularLocation>
        <location evidence="2">Cell projection</location>
        <location evidence="2">Lamellipodium</location>
    </subcellularLocation>
    <subcellularLocation>
        <location evidence="1">Cytoplasm</location>
        <location evidence="1">Cytoskeleton</location>
    </subcellularLocation>
</comment>
<keyword evidence="5" id="KW-0963">Cytoplasm</keyword>
<gene>
    <name evidence="14 17" type="ORF">EGR_00944</name>
    <name evidence="13" type="ORF">EgrG_000996500</name>
</gene>
<reference evidence="14 15" key="1">
    <citation type="journal article" date="2013" name="Nat. Genet.">
        <title>The genome of the hydatid tapeworm Echinococcus granulosus.</title>
        <authorList>
            <person name="Zheng H."/>
            <person name="Zhang W."/>
            <person name="Zhang L."/>
            <person name="Zhang Z."/>
            <person name="Li J."/>
            <person name="Lu G."/>
            <person name="Zhu Y."/>
            <person name="Wang Y."/>
            <person name="Huang Y."/>
            <person name="Liu J."/>
            <person name="Kang H."/>
            <person name="Chen J."/>
            <person name="Wang L."/>
            <person name="Chen A."/>
            <person name="Yu S."/>
            <person name="Gao Z."/>
            <person name="Jin L."/>
            <person name="Gu W."/>
            <person name="Wang Z."/>
            <person name="Zhao L."/>
            <person name="Shi B."/>
            <person name="Wen H."/>
            <person name="Lin R."/>
            <person name="Jones M.K."/>
            <person name="Brejova B."/>
            <person name="Vinar T."/>
            <person name="Zhao G."/>
            <person name="McManus D.P."/>
            <person name="Chen Z."/>
            <person name="Zhou Y."/>
            <person name="Wang S."/>
        </authorList>
    </citation>
    <scope>NUCLEOTIDE SEQUENCE [LARGE SCALE GENOMIC DNA]</scope>
</reference>
<evidence type="ECO:0000256" key="4">
    <source>
        <dbReference type="ARBA" id="ARBA00022443"/>
    </source>
</evidence>
<keyword evidence="6" id="KW-0597">Phosphoprotein</keyword>
<dbReference type="Gene3D" id="6.10.140.1620">
    <property type="match status" value="1"/>
</dbReference>
<evidence type="ECO:0000256" key="8">
    <source>
        <dbReference type="ARBA" id="ARBA00023212"/>
    </source>
</evidence>
<feature type="region of interest" description="Disordered" evidence="11">
    <location>
        <begin position="339"/>
        <end position="445"/>
    </location>
</feature>
<dbReference type="OrthoDB" id="2159336at2759"/>
<keyword evidence="15" id="KW-1185">Reference proteome</keyword>
<evidence type="ECO:0000313" key="17">
    <source>
        <dbReference type="WBParaSite" id="EgrG_000996500"/>
    </source>
</evidence>
<organism evidence="14 15">
    <name type="scientific">Echinococcus granulosus</name>
    <name type="common">Hydatid tapeworm</name>
    <dbReference type="NCBI Taxonomy" id="6210"/>
    <lineage>
        <taxon>Eukaryota</taxon>
        <taxon>Metazoa</taxon>
        <taxon>Spiralia</taxon>
        <taxon>Lophotrochozoa</taxon>
        <taxon>Platyhelminthes</taxon>
        <taxon>Cestoda</taxon>
        <taxon>Eucestoda</taxon>
        <taxon>Cyclophyllidea</taxon>
        <taxon>Taeniidae</taxon>
        <taxon>Echinococcus</taxon>
        <taxon>Echinococcus granulosus group</taxon>
    </lineage>
</organism>
<reference evidence="13" key="3">
    <citation type="submission" date="2014-06" db="EMBL/GenBank/DDBJ databases">
        <authorList>
            <person name="Aslett M."/>
        </authorList>
    </citation>
    <scope>NUCLEOTIDE SEQUENCE</scope>
</reference>
<dbReference type="InterPro" id="IPR001452">
    <property type="entry name" value="SH3_domain"/>
</dbReference>
<name>U6J671_ECHGR</name>
<dbReference type="InterPro" id="IPR012849">
    <property type="entry name" value="Abl-interactor_HHR_dom"/>
</dbReference>
<evidence type="ECO:0000313" key="16">
    <source>
        <dbReference type="Proteomes" id="UP000492820"/>
    </source>
</evidence>
<dbReference type="FunFam" id="2.30.30.40:FF:000002">
    <property type="entry name" value="abl interactor 1 isoform X1"/>
    <property type="match status" value="1"/>
</dbReference>
<evidence type="ECO:0000256" key="3">
    <source>
        <dbReference type="ARBA" id="ARBA00010020"/>
    </source>
</evidence>
<evidence type="ECO:0000313" key="14">
    <source>
        <dbReference type="EMBL" id="EUB64400.1"/>
    </source>
</evidence>
<dbReference type="KEGG" id="egl:EGR_00944"/>
<feature type="compositionally biased region" description="Low complexity" evidence="11">
    <location>
        <begin position="259"/>
        <end position="280"/>
    </location>
</feature>
<proteinExistence type="inferred from homology"/>
<dbReference type="InterPro" id="IPR036028">
    <property type="entry name" value="SH3-like_dom_sf"/>
</dbReference>
<dbReference type="EMBL" id="APAU02000003">
    <property type="protein sequence ID" value="EUB64400.1"/>
    <property type="molecule type" value="Genomic_DNA"/>
</dbReference>
<dbReference type="Proteomes" id="UP000492820">
    <property type="component" value="Unassembled WGS sequence"/>
</dbReference>
<evidence type="ECO:0000256" key="5">
    <source>
        <dbReference type="ARBA" id="ARBA00022490"/>
    </source>
</evidence>
<keyword evidence="8" id="KW-0206">Cytoskeleton</keyword>
<dbReference type="PRINTS" id="PR00452">
    <property type="entry name" value="SH3DOMAIN"/>
</dbReference>
<dbReference type="GO" id="GO:0005856">
    <property type="term" value="C:cytoskeleton"/>
    <property type="evidence" value="ECO:0007669"/>
    <property type="project" value="UniProtKB-SubCell"/>
</dbReference>
<dbReference type="OMA" id="YCEGNYF"/>
<dbReference type="CDD" id="cd11826">
    <property type="entry name" value="SH3_Abi"/>
    <property type="match status" value="1"/>
</dbReference>
<dbReference type="EMBL" id="LK028577">
    <property type="protein sequence ID" value="CDS17228.1"/>
    <property type="molecule type" value="Genomic_DNA"/>
</dbReference>
<evidence type="ECO:0000256" key="10">
    <source>
        <dbReference type="PROSITE-ProRule" id="PRU00192"/>
    </source>
</evidence>
<keyword evidence="4 10" id="KW-0728">SH3 domain</keyword>
<dbReference type="WBParaSite" id="EgrG_000996500">
    <property type="protein sequence ID" value="EgrG_000996500"/>
    <property type="gene ID" value="EgrG_000996500"/>
</dbReference>
<dbReference type="SMART" id="SM00326">
    <property type="entry name" value="SH3"/>
    <property type="match status" value="1"/>
</dbReference>
<dbReference type="Pfam" id="PF14604">
    <property type="entry name" value="SH3_9"/>
    <property type="match status" value="1"/>
</dbReference>
<dbReference type="CTD" id="36336659"/>
<dbReference type="Pfam" id="PF07815">
    <property type="entry name" value="Abi_HHR"/>
    <property type="match status" value="1"/>
</dbReference>
<dbReference type="SUPFAM" id="SSF50044">
    <property type="entry name" value="SH3-domain"/>
    <property type="match status" value="1"/>
</dbReference>
<reference evidence="13 16" key="2">
    <citation type="journal article" date="2013" name="Nature">
        <title>The genomes of four tapeworm species reveal adaptations to parasitism.</title>
        <authorList>
            <person name="Tsai I.J."/>
            <person name="Zarowiecki M."/>
            <person name="Holroyd N."/>
            <person name="Garciarrubio A."/>
            <person name="Sanchez-Flores A."/>
            <person name="Brooks K.L."/>
            <person name="Tracey A."/>
            <person name="Bobes R.J."/>
            <person name="Fragoso G."/>
            <person name="Sciutto E."/>
            <person name="Aslett M."/>
            <person name="Beasley H."/>
            <person name="Bennett H.M."/>
            <person name="Cai J."/>
            <person name="Camicia F."/>
            <person name="Clark R."/>
            <person name="Cucher M."/>
            <person name="De Silva N."/>
            <person name="Day T.A."/>
            <person name="Deplazes P."/>
            <person name="Estrada K."/>
            <person name="Fernandez C."/>
            <person name="Holland P.W."/>
            <person name="Hou J."/>
            <person name="Hu S."/>
            <person name="Huckvale T."/>
            <person name="Hung S.S."/>
            <person name="Kamenetzky L."/>
            <person name="Keane J.A."/>
            <person name="Kiss F."/>
            <person name="Koziol U."/>
            <person name="Lambert O."/>
            <person name="Liu K."/>
            <person name="Luo X."/>
            <person name="Luo Y."/>
            <person name="Macchiaroli N."/>
            <person name="Nichol S."/>
            <person name="Paps J."/>
            <person name="Parkinson J."/>
            <person name="Pouchkina-Stantcheva N."/>
            <person name="Riddiford N."/>
            <person name="Rosenzvit M."/>
            <person name="Salinas G."/>
            <person name="Wasmuth J.D."/>
            <person name="Zamanian M."/>
            <person name="Zheng Y."/>
            <person name="Cai X."/>
            <person name="Soberon X."/>
            <person name="Olson P.D."/>
            <person name="Laclette J.P."/>
            <person name="Brehm K."/>
            <person name="Berriman M."/>
            <person name="Garciarrubio A."/>
            <person name="Bobes R.J."/>
            <person name="Fragoso G."/>
            <person name="Sanchez-Flores A."/>
            <person name="Estrada K."/>
            <person name="Cevallos M.A."/>
            <person name="Morett E."/>
            <person name="Gonzalez V."/>
            <person name="Portillo T."/>
            <person name="Ochoa-Leyva A."/>
            <person name="Jose M.V."/>
            <person name="Sciutto E."/>
            <person name="Landa A."/>
            <person name="Jimenez L."/>
            <person name="Valdes V."/>
            <person name="Carrero J.C."/>
            <person name="Larralde C."/>
            <person name="Morales-Montor J."/>
            <person name="Limon-Lason J."/>
            <person name="Soberon X."/>
            <person name="Laclette J.P."/>
        </authorList>
    </citation>
    <scope>NUCLEOTIDE SEQUENCE [LARGE SCALE GENOMIC DNA]</scope>
</reference>
<comment type="similarity">
    <text evidence="3">Belongs to the ABI family.</text>
</comment>
<evidence type="ECO:0000256" key="6">
    <source>
        <dbReference type="ARBA" id="ARBA00022553"/>
    </source>
</evidence>
<evidence type="ECO:0000256" key="7">
    <source>
        <dbReference type="ARBA" id="ARBA00023054"/>
    </source>
</evidence>
<feature type="compositionally biased region" description="Low complexity" evidence="11">
    <location>
        <begin position="408"/>
        <end position="425"/>
    </location>
</feature>
<keyword evidence="7" id="KW-0175">Coiled coil</keyword>
<protein>
    <submittedName>
        <fullName evidence="13 14">Abl interactor</fullName>
    </submittedName>
    <submittedName>
        <fullName evidence="17">Abl interactor; Abl interactor 2; Abl interactor; Abl interactor 2</fullName>
    </submittedName>
</protein>
<dbReference type="PANTHER" id="PTHR14167">
    <property type="entry name" value="SH3 DOMAIN-CONTAINING"/>
    <property type="match status" value="1"/>
</dbReference>
<feature type="compositionally biased region" description="Polar residues" evidence="11">
    <location>
        <begin position="347"/>
        <end position="365"/>
    </location>
</feature>
<dbReference type="Gene3D" id="2.30.30.40">
    <property type="entry name" value="SH3 Domains"/>
    <property type="match status" value="1"/>
</dbReference>
<feature type="domain" description="SH3" evidence="12">
    <location>
        <begin position="460"/>
        <end position="519"/>
    </location>
</feature>
<keyword evidence="9" id="KW-0966">Cell projection</keyword>
<feature type="region of interest" description="Disordered" evidence="11">
    <location>
        <begin position="237"/>
        <end position="305"/>
    </location>
</feature>
<dbReference type="AlphaFoldDB" id="U6J671"/>
<dbReference type="STRING" id="6210.U6J671"/>
<evidence type="ECO:0000313" key="13">
    <source>
        <dbReference type="EMBL" id="CDS17228.1"/>
    </source>
</evidence>
<evidence type="ECO:0000256" key="9">
    <source>
        <dbReference type="ARBA" id="ARBA00023273"/>
    </source>
</evidence>
<dbReference type="PROSITE" id="PS50002">
    <property type="entry name" value="SH3"/>
    <property type="match status" value="1"/>
</dbReference>
<dbReference type="Proteomes" id="UP000019149">
    <property type="component" value="Unassembled WGS sequence"/>
</dbReference>
<evidence type="ECO:0000259" key="12">
    <source>
        <dbReference type="PROSITE" id="PS50002"/>
    </source>
</evidence>
<dbReference type="GO" id="GO:0030027">
    <property type="term" value="C:lamellipodium"/>
    <property type="evidence" value="ECO:0007669"/>
    <property type="project" value="UniProtKB-SubCell"/>
</dbReference>
<evidence type="ECO:0000313" key="15">
    <source>
        <dbReference type="Proteomes" id="UP000019149"/>
    </source>
</evidence>
<dbReference type="GeneID" id="36336659"/>
<dbReference type="InterPro" id="IPR050384">
    <property type="entry name" value="Endophilin_SH3RF"/>
</dbReference>
<sequence>MTVTESDLAESRNALSRTGREIQQAAKYCSGNYITAASNGQRRAIDETMNYATQSLGTMIHHINHLASAFLALLDERTEKMLEIEEKVTQLAMEVKIRREKVARKAIGSCTASKVPVKCTLTKVRQDPPMEYVRRPIDYSILDHIGHGTRSQEPVTSPYGAPVVHAQTLTRRGSTATHQMGHHGNTINPKAMSIKVGGEYAATSVTASDYQSGTVGRTAGIYRTGVMGQYGNPYGGQQQVLVPMGRNHPSTTAGGGSSGYTSNSTGSLGGPSRRSSSSSGNQPRTTGGYAPAGMHMAQPQHQGVPLSTGYATKQQVFTDQGSPSHEQMVPPHQAMFARQHSEPGNVPASSVQHHLPAQYQQSPQAPLNRPTDVKNVGPNDLPPPPTEIPASSRPQMSLQLDGAGCAKSRSQGHTQQQQQQYSQPSTGGGIGGVDLSRLQPGPMDQLRPRQHNDPPWAPHHYIQKVITVYEYTADKSDELTFGENELIYVIKKNDDGWWEGIMMNGRTGLFPGNYVEVIN</sequence>
<evidence type="ECO:0000256" key="2">
    <source>
        <dbReference type="ARBA" id="ARBA00004510"/>
    </source>
</evidence>